<dbReference type="InterPro" id="IPR044730">
    <property type="entry name" value="RNase_H-like_dom_plant"/>
</dbReference>
<sequence length="159" mass="18552">MGEDTQALSLENICMVDGSWTYTDQFSGIRSVWKDDRGKIQLIGTRNLRRRETSLHSELEALRWTMESMLQHSTCQRFETDCKDLIAKVVDPQAWPNFSTELEVIQLFKMCFPDFKIEYFPRVQNGIADSLARNARSFHRPLCFVGYSISVWLPRPLQI</sequence>
<evidence type="ECO:0000259" key="1">
    <source>
        <dbReference type="Pfam" id="PF13456"/>
    </source>
</evidence>
<accession>A0ABQ7BXR2</accession>
<comment type="caution">
    <text evidence="2">The sequence shown here is derived from an EMBL/GenBank/DDBJ whole genome shotgun (WGS) entry which is preliminary data.</text>
</comment>
<dbReference type="SUPFAM" id="SSF53098">
    <property type="entry name" value="Ribonuclease H-like"/>
    <property type="match status" value="1"/>
</dbReference>
<dbReference type="CDD" id="cd06222">
    <property type="entry name" value="RNase_H_like"/>
    <property type="match status" value="1"/>
</dbReference>
<dbReference type="InterPro" id="IPR012337">
    <property type="entry name" value="RNaseH-like_sf"/>
</dbReference>
<evidence type="ECO:0000313" key="3">
    <source>
        <dbReference type="Proteomes" id="UP000266723"/>
    </source>
</evidence>
<organism evidence="2 3">
    <name type="scientific">Brassica cretica</name>
    <name type="common">Mustard</name>
    <dbReference type="NCBI Taxonomy" id="69181"/>
    <lineage>
        <taxon>Eukaryota</taxon>
        <taxon>Viridiplantae</taxon>
        <taxon>Streptophyta</taxon>
        <taxon>Embryophyta</taxon>
        <taxon>Tracheophyta</taxon>
        <taxon>Spermatophyta</taxon>
        <taxon>Magnoliopsida</taxon>
        <taxon>eudicotyledons</taxon>
        <taxon>Gunneridae</taxon>
        <taxon>Pentapetalae</taxon>
        <taxon>rosids</taxon>
        <taxon>malvids</taxon>
        <taxon>Brassicales</taxon>
        <taxon>Brassicaceae</taxon>
        <taxon>Brassiceae</taxon>
        <taxon>Brassica</taxon>
    </lineage>
</organism>
<dbReference type="Gene3D" id="3.30.420.10">
    <property type="entry name" value="Ribonuclease H-like superfamily/Ribonuclease H"/>
    <property type="match status" value="1"/>
</dbReference>
<dbReference type="InterPro" id="IPR036397">
    <property type="entry name" value="RNaseH_sf"/>
</dbReference>
<dbReference type="InterPro" id="IPR052929">
    <property type="entry name" value="RNase_H-like_EbsB-rel"/>
</dbReference>
<protein>
    <recommendedName>
        <fullName evidence="1">RNase H type-1 domain-containing protein</fullName>
    </recommendedName>
</protein>
<dbReference type="PANTHER" id="PTHR47074">
    <property type="entry name" value="BNAC02G40300D PROTEIN"/>
    <property type="match status" value="1"/>
</dbReference>
<dbReference type="EMBL" id="QGKV02000832">
    <property type="protein sequence ID" value="KAF3544674.1"/>
    <property type="molecule type" value="Genomic_DNA"/>
</dbReference>
<dbReference type="InterPro" id="IPR002156">
    <property type="entry name" value="RNaseH_domain"/>
</dbReference>
<evidence type="ECO:0000313" key="2">
    <source>
        <dbReference type="EMBL" id="KAF3544674.1"/>
    </source>
</evidence>
<dbReference type="Pfam" id="PF13456">
    <property type="entry name" value="RVT_3"/>
    <property type="match status" value="1"/>
</dbReference>
<feature type="domain" description="RNase H type-1" evidence="1">
    <location>
        <begin position="16"/>
        <end position="135"/>
    </location>
</feature>
<dbReference type="PANTHER" id="PTHR47074:SF11">
    <property type="entry name" value="REVERSE TRANSCRIPTASE-LIKE PROTEIN"/>
    <property type="match status" value="1"/>
</dbReference>
<reference evidence="2 3" key="1">
    <citation type="journal article" date="2020" name="BMC Genomics">
        <title>Intraspecific diversification of the crop wild relative Brassica cretica Lam. using demographic model selection.</title>
        <authorList>
            <person name="Kioukis A."/>
            <person name="Michalopoulou V.A."/>
            <person name="Briers L."/>
            <person name="Pirintsos S."/>
            <person name="Studholme D.J."/>
            <person name="Pavlidis P."/>
            <person name="Sarris P.F."/>
        </authorList>
    </citation>
    <scope>NUCLEOTIDE SEQUENCE [LARGE SCALE GENOMIC DNA]</scope>
    <source>
        <strain evidence="3">cv. PFS-1207/04</strain>
    </source>
</reference>
<keyword evidence="3" id="KW-1185">Reference proteome</keyword>
<name>A0ABQ7BXR2_BRACR</name>
<gene>
    <name evidence="2" type="ORF">DY000_02005686</name>
</gene>
<dbReference type="Proteomes" id="UP000266723">
    <property type="component" value="Unassembled WGS sequence"/>
</dbReference>
<proteinExistence type="predicted"/>